<evidence type="ECO:0000313" key="1">
    <source>
        <dbReference type="EMBL" id="SMX39584.1"/>
    </source>
</evidence>
<keyword evidence="2" id="KW-1185">Reference proteome</keyword>
<protein>
    <submittedName>
        <fullName evidence="1">Uncharacterized protein</fullName>
    </submittedName>
</protein>
<dbReference type="EMBL" id="FXYH01000005">
    <property type="protein sequence ID" value="SMX39584.1"/>
    <property type="molecule type" value="Genomic_DNA"/>
</dbReference>
<reference evidence="1 2" key="1">
    <citation type="submission" date="2017-05" db="EMBL/GenBank/DDBJ databases">
        <authorList>
            <person name="Song R."/>
            <person name="Chenine A.L."/>
            <person name="Ruprecht R.M."/>
        </authorList>
    </citation>
    <scope>NUCLEOTIDE SEQUENCE [LARGE SCALE GENOMIC DNA]</scope>
    <source>
        <strain evidence="1 2">CECT 8663</strain>
    </source>
</reference>
<sequence length="95" mass="10809">MGVFKSIKNTLTFCDGCRVFEQLGRRFIGPVEWRWTNVRKGFCGKLLKIVIKIFLSAPSAKCDIDMTGNFRSLTISFDSFGECLKMKQYEVGNAL</sequence>
<evidence type="ECO:0000313" key="2">
    <source>
        <dbReference type="Proteomes" id="UP000220836"/>
    </source>
</evidence>
<organism evidence="1 2">
    <name type="scientific">Pelagimonas varians</name>
    <dbReference type="NCBI Taxonomy" id="696760"/>
    <lineage>
        <taxon>Bacteria</taxon>
        <taxon>Pseudomonadati</taxon>
        <taxon>Pseudomonadota</taxon>
        <taxon>Alphaproteobacteria</taxon>
        <taxon>Rhodobacterales</taxon>
        <taxon>Roseobacteraceae</taxon>
        <taxon>Pelagimonas</taxon>
    </lineage>
</organism>
<dbReference type="Proteomes" id="UP000220836">
    <property type="component" value="Unassembled WGS sequence"/>
</dbReference>
<accession>A0A238KAW5</accession>
<proteinExistence type="predicted"/>
<gene>
    <name evidence="1" type="ORF">PEV8663_01771</name>
</gene>
<name>A0A238KAW5_9RHOB</name>
<dbReference type="AlphaFoldDB" id="A0A238KAW5"/>